<sequence length="438" mass="51617">MHHFLQLARQAAEASLNLTARPLLSYVLLGHVQHVHGNRLSVQDIQKQQFPEWYQQGIEVHPRSLLLRVTLLNTLRQEWGGSRDHMFHFIEAQQDKLQREDLYLLWGEFHANLSHHLFHFQNNVPEALKAIEEAIPYHTRFYYSKVYYLHFVNEPQALALLEERMDLDRDTIRRQTIGKAEYLADEVLEKKNSLSRKMFEYLSWRAEDGDLEALPMLGQALVNDQAMDPQHPPHFWLEWALNEGAVQAGKVYAEYLRDKSDGLKESFQVRMRKVLVTADQGSDYCAHLVYRFFGWYRKVFQLHPHQRFHYLYLAADAGHGKACLKLGNLLKSGRLAFDDQGRLVPHRGKASPDDLEYAEYLLHRPRLNLHLPWYGKAMLGFMESVSSLSWWGFHQAALEEEQEEKEKIKPAKWKKWLEYWWVLLVASVVLRFLSHFFS</sequence>
<accession>A0ABQ2D3Q1</accession>
<keyword evidence="2" id="KW-1185">Reference proteome</keyword>
<gene>
    <name evidence="1" type="ORF">GCM10008938_33950</name>
</gene>
<evidence type="ECO:0000313" key="1">
    <source>
        <dbReference type="EMBL" id="GGJ44903.1"/>
    </source>
</evidence>
<comment type="caution">
    <text evidence="1">The sequence shown here is derived from an EMBL/GenBank/DDBJ whole genome shotgun (WGS) entry which is preliminary data.</text>
</comment>
<organism evidence="1 2">
    <name type="scientific">Deinococcus roseus</name>
    <dbReference type="NCBI Taxonomy" id="392414"/>
    <lineage>
        <taxon>Bacteria</taxon>
        <taxon>Thermotogati</taxon>
        <taxon>Deinococcota</taxon>
        <taxon>Deinococci</taxon>
        <taxon>Deinococcales</taxon>
        <taxon>Deinococcaceae</taxon>
        <taxon>Deinococcus</taxon>
    </lineage>
</organism>
<name>A0ABQ2D3Q1_9DEIO</name>
<protein>
    <submittedName>
        <fullName evidence="1">Uncharacterized protein</fullName>
    </submittedName>
</protein>
<proteinExistence type="predicted"/>
<dbReference type="EMBL" id="BMOD01000015">
    <property type="protein sequence ID" value="GGJ44903.1"/>
    <property type="molecule type" value="Genomic_DNA"/>
</dbReference>
<evidence type="ECO:0000313" key="2">
    <source>
        <dbReference type="Proteomes" id="UP000632222"/>
    </source>
</evidence>
<reference evidence="2" key="1">
    <citation type="journal article" date="2019" name="Int. J. Syst. Evol. Microbiol.">
        <title>The Global Catalogue of Microorganisms (GCM) 10K type strain sequencing project: providing services to taxonomists for standard genome sequencing and annotation.</title>
        <authorList>
            <consortium name="The Broad Institute Genomics Platform"/>
            <consortium name="The Broad Institute Genome Sequencing Center for Infectious Disease"/>
            <person name="Wu L."/>
            <person name="Ma J."/>
        </authorList>
    </citation>
    <scope>NUCLEOTIDE SEQUENCE [LARGE SCALE GENOMIC DNA]</scope>
    <source>
        <strain evidence="2">JCM 14370</strain>
    </source>
</reference>
<dbReference type="Proteomes" id="UP000632222">
    <property type="component" value="Unassembled WGS sequence"/>
</dbReference>